<reference evidence="4 5" key="1">
    <citation type="submission" date="2020-08" db="EMBL/GenBank/DDBJ databases">
        <title>Genomic Encyclopedia of Type Strains, Phase IV (KMG-IV): sequencing the most valuable type-strain genomes for metagenomic binning, comparative biology and taxonomic classification.</title>
        <authorList>
            <person name="Goeker M."/>
        </authorList>
    </citation>
    <scope>NUCLEOTIDE SEQUENCE [LARGE SCALE GENOMIC DNA]</scope>
    <source>
        <strain evidence="4 5">DSM 11805</strain>
    </source>
</reference>
<evidence type="ECO:0000313" key="4">
    <source>
        <dbReference type="EMBL" id="MBB6512664.1"/>
    </source>
</evidence>
<keyword evidence="1" id="KW-0175">Coiled coil</keyword>
<feature type="coiled-coil region" evidence="1">
    <location>
        <begin position="535"/>
        <end position="576"/>
    </location>
</feature>
<comment type="caution">
    <text evidence="4">The sequence shown here is derived from an EMBL/GenBank/DDBJ whole genome shotgun (WGS) entry which is preliminary data.</text>
</comment>
<dbReference type="Pfam" id="PF13514">
    <property type="entry name" value="AAA_27"/>
    <property type="match status" value="1"/>
</dbReference>
<feature type="transmembrane region" description="Helical" evidence="2">
    <location>
        <begin position="482"/>
        <end position="501"/>
    </location>
</feature>
<name>A0A841RP00_9BACI</name>
<dbReference type="RefSeq" id="WP_184246292.1">
    <property type="nucleotide sequence ID" value="NZ_BAAACU010000028.1"/>
</dbReference>
<organism evidence="4 5">
    <name type="scientific">Gracilibacillus halotolerans</name>
    <dbReference type="NCBI Taxonomy" id="74386"/>
    <lineage>
        <taxon>Bacteria</taxon>
        <taxon>Bacillati</taxon>
        <taxon>Bacillota</taxon>
        <taxon>Bacilli</taxon>
        <taxon>Bacillales</taxon>
        <taxon>Bacillaceae</taxon>
        <taxon>Gracilibacillus</taxon>
    </lineage>
</organism>
<feature type="domain" description="YhaN AAA" evidence="3">
    <location>
        <begin position="1"/>
        <end position="202"/>
    </location>
</feature>
<protein>
    <submittedName>
        <fullName evidence="4">Uncharacterized protein YhaN</fullName>
    </submittedName>
</protein>
<dbReference type="PANTHER" id="PTHR41259:SF1">
    <property type="entry name" value="DOUBLE-STRAND BREAK REPAIR RAD50 ATPASE, PUTATIVE-RELATED"/>
    <property type="match status" value="1"/>
</dbReference>
<feature type="coiled-coil region" evidence="1">
    <location>
        <begin position="182"/>
        <end position="233"/>
    </location>
</feature>
<feature type="transmembrane region" description="Helical" evidence="2">
    <location>
        <begin position="457"/>
        <end position="476"/>
    </location>
</feature>
<proteinExistence type="predicted"/>
<keyword evidence="5" id="KW-1185">Reference proteome</keyword>
<feature type="coiled-coil region" evidence="1">
    <location>
        <begin position="752"/>
        <end position="779"/>
    </location>
</feature>
<keyword evidence="2" id="KW-0812">Transmembrane</keyword>
<evidence type="ECO:0000256" key="2">
    <source>
        <dbReference type="SAM" id="Phobius"/>
    </source>
</evidence>
<feature type="coiled-coil region" evidence="1">
    <location>
        <begin position="288"/>
        <end position="357"/>
    </location>
</feature>
<dbReference type="AlphaFoldDB" id="A0A841RP00"/>
<evidence type="ECO:0000259" key="3">
    <source>
        <dbReference type="Pfam" id="PF13514"/>
    </source>
</evidence>
<evidence type="ECO:0000313" key="5">
    <source>
        <dbReference type="Proteomes" id="UP000572212"/>
    </source>
</evidence>
<sequence length="953" mass="112185">MRIKEAHIFGFGKWQQKNWQFNDDDIVQITGDNEAGKSTLRQFILYILFGQKPRDVEKYIPNDGAVLGGRLRVAGLDNEDITIERVYQKNKNKATVYFNNGTMKDESWLQQAMQGMDRAHYEAIFTFDSMDLQRIKSLHHDDLHEVLLTIGMIGSERIYESEKKLEKELQLLFKPYGKKPIINTLLQELKELKKQLASAQEKESVYENHLTELKEKELLLERVNEQKKMLEDTHSYYERIRAYYPNIEEYYLLSQKRKRLDAPLTFPTDGINRLHQYKEAILPIRSELLVLEKNMQSLEKEIEKSSSLTDEQFNKLVNQKQLLVQIEGLSEELGNLQETVNKEVKEIEEKLNSLQLSPLHIDLDALTLSFQTEEEWSTLVKEKEQIIMEESYIKAEIEGVQRKDKAIEKDIDRLQAKALTDNDRRNYANLLAEQEESSELAKQSKKYKRWKTQYKKVGKTVFLVSLAILTMAVLISFLTNPIIGYLGGGLAIVLTGGYWVYGNTLEKWLKPEGTNQSKPLNNEERIRIQGILEDQYKLENQIVEYKREKTKIQREMIQLEERLQTINRQKYRLENRIKEQVSHFPFLDGIPLTYWPKLYSQLQQVKAKNRSVLEIKEKVKAKNQDIQRLKEQLATDFSYDLESIEVKIKTETQKRETLHYNKKQYDEFSQQRENILEKIRPYQEEIHRLLSSANTDNEEVFIKLGEEYAEAKRMDDRLKQLKDSLLVLFSESELEQWRNGKIEAKQTVDNKLLAIKEDIDQVTHQIQKLQKEISDRQAAISILETSADSSIVRYELAMKQEELRHYAHKWSVHQYALASLERTKTSFSEKYLPLVLENASRYFNELTLGNYIRIYFDEENHSLLAEHKNGFNYTIDSLSQGTLDQLYIALRLGLAHVTSSTMALPFLIDDGFVHFDPERRKQMMRILEEISTRHQVIYFSTVHLDRDVKLYKR</sequence>
<dbReference type="Proteomes" id="UP000572212">
    <property type="component" value="Unassembled WGS sequence"/>
</dbReference>
<evidence type="ECO:0000256" key="1">
    <source>
        <dbReference type="SAM" id="Coils"/>
    </source>
</evidence>
<dbReference type="SUPFAM" id="SSF52540">
    <property type="entry name" value="P-loop containing nucleoside triphosphate hydrolases"/>
    <property type="match status" value="1"/>
</dbReference>
<dbReference type="Gene3D" id="3.40.50.300">
    <property type="entry name" value="P-loop containing nucleotide triphosphate hydrolases"/>
    <property type="match status" value="2"/>
</dbReference>
<dbReference type="InterPro" id="IPR027417">
    <property type="entry name" value="P-loop_NTPase"/>
</dbReference>
<dbReference type="PANTHER" id="PTHR41259">
    <property type="entry name" value="DOUBLE-STRAND BREAK REPAIR RAD50 ATPASE, PUTATIVE-RELATED"/>
    <property type="match status" value="1"/>
</dbReference>
<dbReference type="InterPro" id="IPR038734">
    <property type="entry name" value="YhaN_AAA"/>
</dbReference>
<keyword evidence="2" id="KW-1133">Transmembrane helix</keyword>
<accession>A0A841RP00</accession>
<dbReference type="EMBL" id="JACHON010000004">
    <property type="protein sequence ID" value="MBB6512664.1"/>
    <property type="molecule type" value="Genomic_DNA"/>
</dbReference>
<gene>
    <name evidence="4" type="ORF">GGQ92_001450</name>
</gene>
<keyword evidence="2" id="KW-0472">Membrane</keyword>